<organism evidence="1 2">
    <name type="scientific">Bombardia bombarda</name>
    <dbReference type="NCBI Taxonomy" id="252184"/>
    <lineage>
        <taxon>Eukaryota</taxon>
        <taxon>Fungi</taxon>
        <taxon>Dikarya</taxon>
        <taxon>Ascomycota</taxon>
        <taxon>Pezizomycotina</taxon>
        <taxon>Sordariomycetes</taxon>
        <taxon>Sordariomycetidae</taxon>
        <taxon>Sordariales</taxon>
        <taxon>Lasiosphaeriaceae</taxon>
        <taxon>Bombardia</taxon>
    </lineage>
</organism>
<dbReference type="EMBL" id="JAULSR010000002">
    <property type="protein sequence ID" value="KAK0630376.1"/>
    <property type="molecule type" value="Genomic_DNA"/>
</dbReference>
<name>A0AA39XAJ4_9PEZI</name>
<dbReference type="Proteomes" id="UP001174934">
    <property type="component" value="Unassembled WGS sequence"/>
</dbReference>
<keyword evidence="2" id="KW-1185">Reference proteome</keyword>
<proteinExistence type="predicted"/>
<sequence>MATQHQLANAEKLTQEKKVNLFLLRCKVLLETDEKGVLPAWIEDDIKPLNLTVDQAAMYYANSALEIANRIDKWRSIAKCHLYRGHVFRKMKWWSDARDSYIRAASDKRFAADKGDRGLEELISLCKRMKDNAREKRKEKK</sequence>
<accession>A0AA39XAJ4</accession>
<protein>
    <submittedName>
        <fullName evidence="1">Uncharacterized protein</fullName>
    </submittedName>
</protein>
<comment type="caution">
    <text evidence="1">The sequence shown here is derived from an EMBL/GenBank/DDBJ whole genome shotgun (WGS) entry which is preliminary data.</text>
</comment>
<evidence type="ECO:0000313" key="2">
    <source>
        <dbReference type="Proteomes" id="UP001174934"/>
    </source>
</evidence>
<gene>
    <name evidence="1" type="ORF">B0T17DRAFT_616039</name>
</gene>
<evidence type="ECO:0000313" key="1">
    <source>
        <dbReference type="EMBL" id="KAK0630376.1"/>
    </source>
</evidence>
<dbReference type="AlphaFoldDB" id="A0AA39XAJ4"/>
<reference evidence="1" key="1">
    <citation type="submission" date="2023-06" db="EMBL/GenBank/DDBJ databases">
        <title>Genome-scale phylogeny and comparative genomics of the fungal order Sordariales.</title>
        <authorList>
            <consortium name="Lawrence Berkeley National Laboratory"/>
            <person name="Hensen N."/>
            <person name="Bonometti L."/>
            <person name="Westerberg I."/>
            <person name="Brannstrom I.O."/>
            <person name="Guillou S."/>
            <person name="Cros-Aarteil S."/>
            <person name="Calhoun S."/>
            <person name="Haridas S."/>
            <person name="Kuo A."/>
            <person name="Mondo S."/>
            <person name="Pangilinan J."/>
            <person name="Riley R."/>
            <person name="LaButti K."/>
            <person name="Andreopoulos B."/>
            <person name="Lipzen A."/>
            <person name="Chen C."/>
            <person name="Yanf M."/>
            <person name="Daum C."/>
            <person name="Ng V."/>
            <person name="Clum A."/>
            <person name="Steindorff A."/>
            <person name="Ohm R."/>
            <person name="Martin F."/>
            <person name="Silar P."/>
            <person name="Natvig D."/>
            <person name="Lalanne C."/>
            <person name="Gautier V."/>
            <person name="Ament-velasquez S.L."/>
            <person name="Kruys A."/>
            <person name="Hutchinson M.I."/>
            <person name="Powell A.J."/>
            <person name="Barry K."/>
            <person name="Miller A.N."/>
            <person name="Grigoriev I.V."/>
            <person name="Debuchy R."/>
            <person name="Gladieux P."/>
            <person name="Thoren M.H."/>
            <person name="Johannesson H."/>
        </authorList>
    </citation>
    <scope>NUCLEOTIDE SEQUENCE</scope>
    <source>
        <strain evidence="1">SMH3391-2</strain>
    </source>
</reference>